<name>A0A0G4ESH4_VITBC</name>
<evidence type="ECO:0000256" key="6">
    <source>
        <dbReference type="SAM" id="MobiDB-lite"/>
    </source>
</evidence>
<dbReference type="VEuPathDB" id="CryptoDB:Vbra_13210"/>
<feature type="transmembrane region" description="Helical" evidence="7">
    <location>
        <begin position="12"/>
        <end position="35"/>
    </location>
</feature>
<dbReference type="InParanoid" id="A0A0G4ESH4"/>
<dbReference type="GO" id="GO:0022857">
    <property type="term" value="F:transmembrane transporter activity"/>
    <property type="evidence" value="ECO:0007669"/>
    <property type="project" value="InterPro"/>
</dbReference>
<dbReference type="Proteomes" id="UP000041254">
    <property type="component" value="Unassembled WGS sequence"/>
</dbReference>
<keyword evidence="2" id="KW-0813">Transport</keyword>
<evidence type="ECO:0000313" key="10">
    <source>
        <dbReference type="Proteomes" id="UP000041254"/>
    </source>
</evidence>
<keyword evidence="5 7" id="KW-0472">Membrane</keyword>
<dbReference type="PANTHER" id="PTHR23506:SF23">
    <property type="entry name" value="GH10249P"/>
    <property type="match status" value="1"/>
</dbReference>
<dbReference type="InterPro" id="IPR011701">
    <property type="entry name" value="MFS"/>
</dbReference>
<feature type="compositionally biased region" description="Low complexity" evidence="6">
    <location>
        <begin position="224"/>
        <end position="243"/>
    </location>
</feature>
<dbReference type="SUPFAM" id="SSF103473">
    <property type="entry name" value="MFS general substrate transporter"/>
    <property type="match status" value="1"/>
</dbReference>
<evidence type="ECO:0000256" key="1">
    <source>
        <dbReference type="ARBA" id="ARBA00004141"/>
    </source>
</evidence>
<evidence type="ECO:0000256" key="7">
    <source>
        <dbReference type="SAM" id="Phobius"/>
    </source>
</evidence>
<feature type="transmembrane region" description="Helical" evidence="7">
    <location>
        <begin position="108"/>
        <end position="126"/>
    </location>
</feature>
<dbReference type="OMA" id="HIGWRTM"/>
<dbReference type="InterPro" id="IPR050930">
    <property type="entry name" value="MFS_Vesicular_Transporter"/>
</dbReference>
<organism evidence="9 10">
    <name type="scientific">Vitrella brassicaformis (strain CCMP3155)</name>
    <dbReference type="NCBI Taxonomy" id="1169540"/>
    <lineage>
        <taxon>Eukaryota</taxon>
        <taxon>Sar</taxon>
        <taxon>Alveolata</taxon>
        <taxon>Colpodellida</taxon>
        <taxon>Vitrellaceae</taxon>
        <taxon>Vitrella</taxon>
    </lineage>
</organism>
<evidence type="ECO:0000256" key="3">
    <source>
        <dbReference type="ARBA" id="ARBA00022692"/>
    </source>
</evidence>
<reference evidence="9 10" key="1">
    <citation type="submission" date="2014-11" db="EMBL/GenBank/DDBJ databases">
        <authorList>
            <person name="Zhu J."/>
            <person name="Qi W."/>
            <person name="Song R."/>
        </authorList>
    </citation>
    <scope>NUCLEOTIDE SEQUENCE [LARGE SCALE GENOMIC DNA]</scope>
</reference>
<dbReference type="PhylomeDB" id="A0A0G4ESH4"/>
<evidence type="ECO:0000256" key="2">
    <source>
        <dbReference type="ARBA" id="ARBA00022448"/>
    </source>
</evidence>
<dbReference type="EMBL" id="CDMY01000305">
    <property type="protein sequence ID" value="CEM01580.1"/>
    <property type="molecule type" value="Genomic_DNA"/>
</dbReference>
<dbReference type="GO" id="GO:0016020">
    <property type="term" value="C:membrane"/>
    <property type="evidence" value="ECO:0007669"/>
    <property type="project" value="UniProtKB-SubCell"/>
</dbReference>
<feature type="transmembrane region" description="Helical" evidence="7">
    <location>
        <begin position="167"/>
        <end position="189"/>
    </location>
</feature>
<dbReference type="PANTHER" id="PTHR23506">
    <property type="entry name" value="GH10249P"/>
    <property type="match status" value="1"/>
</dbReference>
<feature type="compositionally biased region" description="Basic and acidic residues" evidence="6">
    <location>
        <begin position="194"/>
        <end position="204"/>
    </location>
</feature>
<feature type="transmembrane region" description="Helical" evidence="7">
    <location>
        <begin position="78"/>
        <end position="96"/>
    </location>
</feature>
<evidence type="ECO:0000256" key="5">
    <source>
        <dbReference type="ARBA" id="ARBA00023136"/>
    </source>
</evidence>
<feature type="domain" description="Major facilitator superfamily (MFS) profile" evidence="8">
    <location>
        <begin position="13"/>
        <end position="243"/>
    </location>
</feature>
<proteinExistence type="predicted"/>
<dbReference type="InterPro" id="IPR036259">
    <property type="entry name" value="MFS_trans_sf"/>
</dbReference>
<evidence type="ECO:0000313" key="9">
    <source>
        <dbReference type="EMBL" id="CEM01580.1"/>
    </source>
</evidence>
<dbReference type="STRING" id="1169540.A0A0G4ESH4"/>
<keyword evidence="3 7" id="KW-0812">Transmembrane</keyword>
<dbReference type="InterPro" id="IPR020846">
    <property type="entry name" value="MFS_dom"/>
</dbReference>
<dbReference type="Pfam" id="PF07690">
    <property type="entry name" value="MFS_1"/>
    <property type="match status" value="1"/>
</dbReference>
<keyword evidence="4 7" id="KW-1133">Transmembrane helix</keyword>
<gene>
    <name evidence="9" type="ORF">Vbra_13210</name>
</gene>
<dbReference type="OrthoDB" id="446368at2759"/>
<dbReference type="PROSITE" id="PS50850">
    <property type="entry name" value="MFS"/>
    <property type="match status" value="1"/>
</dbReference>
<comment type="subcellular location">
    <subcellularLocation>
        <location evidence="1">Membrane</location>
        <topology evidence="1">Multi-pass membrane protein</topology>
    </subcellularLocation>
</comment>
<evidence type="ECO:0000256" key="4">
    <source>
        <dbReference type="ARBA" id="ARBA00022989"/>
    </source>
</evidence>
<feature type="transmembrane region" description="Helical" evidence="7">
    <location>
        <begin position="133"/>
        <end position="161"/>
    </location>
</feature>
<accession>A0A0G4ESH4</accession>
<dbReference type="Gene3D" id="1.20.1250.20">
    <property type="entry name" value="MFS general substrate transporter like domains"/>
    <property type="match status" value="1"/>
</dbReference>
<sequence length="243" mass="25849">MALFRLRIPSGFHYGLLALAWATLFFETLLYTVIIPITPEVLHLTPFYQGVVYIGHPLTSLILTPFSGWLIDHIGWRTMLWFPYPVLLTGSIVFAIKNSLPCYFVARALHGISSAVVWPLMLTAIAKTHPKAIVASALGVAYSSDVGTVIGPVVGGVLFALGGTRCVFLTIIVISSLLLICAFVLHPFLPADETQKPPQQEHDSGTTTEAPSSALNVVTPASLDAPASSGASTADTSGHAVPS</sequence>
<keyword evidence="10" id="KW-1185">Reference proteome</keyword>
<dbReference type="AlphaFoldDB" id="A0A0G4ESH4"/>
<protein>
    <recommendedName>
        <fullName evidence="8">Major facilitator superfamily (MFS) profile domain-containing protein</fullName>
    </recommendedName>
</protein>
<evidence type="ECO:0000259" key="8">
    <source>
        <dbReference type="PROSITE" id="PS50850"/>
    </source>
</evidence>
<feature type="region of interest" description="Disordered" evidence="6">
    <location>
        <begin position="223"/>
        <end position="243"/>
    </location>
</feature>
<feature type="region of interest" description="Disordered" evidence="6">
    <location>
        <begin position="194"/>
        <end position="213"/>
    </location>
</feature>